<dbReference type="Proteomes" id="UP001303046">
    <property type="component" value="Unassembled WGS sequence"/>
</dbReference>
<proteinExistence type="predicted"/>
<accession>A0ABR1D747</accession>
<name>A0ABR1D747_NECAM</name>
<evidence type="ECO:0000313" key="1">
    <source>
        <dbReference type="EMBL" id="KAK6745778.1"/>
    </source>
</evidence>
<comment type="caution">
    <text evidence="1">The sequence shown here is derived from an EMBL/GenBank/DDBJ whole genome shotgun (WGS) entry which is preliminary data.</text>
</comment>
<evidence type="ECO:0000313" key="2">
    <source>
        <dbReference type="Proteomes" id="UP001303046"/>
    </source>
</evidence>
<protein>
    <submittedName>
        <fullName evidence="1">Uncharacterized protein</fullName>
    </submittedName>
</protein>
<gene>
    <name evidence="1" type="primary">Necator_chrIII.g12866</name>
    <name evidence="1" type="ORF">RB195_012099</name>
</gene>
<reference evidence="1 2" key="1">
    <citation type="submission" date="2023-08" db="EMBL/GenBank/DDBJ databases">
        <title>A Necator americanus chromosomal reference genome.</title>
        <authorList>
            <person name="Ilik V."/>
            <person name="Petrzelkova K.J."/>
            <person name="Pardy F."/>
            <person name="Fuh T."/>
            <person name="Niatou-Singa F.S."/>
            <person name="Gouil Q."/>
            <person name="Baker L."/>
            <person name="Ritchie M.E."/>
            <person name="Jex A.R."/>
            <person name="Gazzola D."/>
            <person name="Li H."/>
            <person name="Toshio Fujiwara R."/>
            <person name="Zhan B."/>
            <person name="Aroian R.V."/>
            <person name="Pafco B."/>
            <person name="Schwarz E.M."/>
        </authorList>
    </citation>
    <scope>NUCLEOTIDE SEQUENCE [LARGE SCALE GENOMIC DNA]</scope>
    <source>
        <strain evidence="1 2">Aroian</strain>
        <tissue evidence="1">Whole animal</tissue>
    </source>
</reference>
<sequence>MSGAKLSFTIYNMAKTTWNTLQLRKQLRSKRRGGDSGWNRGGIIADYSEKRQSSPKWCNTLMDMRKRSEFRFCLSQCTRSVDEEYCVRISDDFERLLHVRLQTTIRWVRNHPN</sequence>
<dbReference type="EMBL" id="JAVFWL010000003">
    <property type="protein sequence ID" value="KAK6745778.1"/>
    <property type="molecule type" value="Genomic_DNA"/>
</dbReference>
<keyword evidence="2" id="KW-1185">Reference proteome</keyword>
<organism evidence="1 2">
    <name type="scientific">Necator americanus</name>
    <name type="common">Human hookworm</name>
    <dbReference type="NCBI Taxonomy" id="51031"/>
    <lineage>
        <taxon>Eukaryota</taxon>
        <taxon>Metazoa</taxon>
        <taxon>Ecdysozoa</taxon>
        <taxon>Nematoda</taxon>
        <taxon>Chromadorea</taxon>
        <taxon>Rhabditida</taxon>
        <taxon>Rhabditina</taxon>
        <taxon>Rhabditomorpha</taxon>
        <taxon>Strongyloidea</taxon>
        <taxon>Ancylostomatidae</taxon>
        <taxon>Bunostominae</taxon>
        <taxon>Necator</taxon>
    </lineage>
</organism>